<dbReference type="EMBL" id="BLKW01000002">
    <property type="protein sequence ID" value="GFG72722.1"/>
    <property type="molecule type" value="Genomic_DNA"/>
</dbReference>
<sequence>MHVVGQSAQHANLVQHIRAGCEPVPVGARRRSRQINSHRDTPSRNTISSPYGATAANVHQQSELMPRTRAGYGIH</sequence>
<evidence type="ECO:0000256" key="1">
    <source>
        <dbReference type="SAM" id="MobiDB-lite"/>
    </source>
</evidence>
<evidence type="ECO:0000313" key="3">
    <source>
        <dbReference type="Proteomes" id="UP000465361"/>
    </source>
</evidence>
<feature type="compositionally biased region" description="Polar residues" evidence="1">
    <location>
        <begin position="43"/>
        <end position="63"/>
    </location>
</feature>
<accession>A0A7I9XRU3</accession>
<evidence type="ECO:0000313" key="2">
    <source>
        <dbReference type="EMBL" id="GFG72722.1"/>
    </source>
</evidence>
<comment type="caution">
    <text evidence="2">The sequence shown here is derived from an EMBL/GenBank/DDBJ whole genome shotgun (WGS) entry which is preliminary data.</text>
</comment>
<reference evidence="2 3" key="1">
    <citation type="journal article" date="2019" name="Emerg. Microbes Infect.">
        <title>Comprehensive subspecies identification of 175 nontuberculous mycobacteria species based on 7547 genomic profiles.</title>
        <authorList>
            <person name="Matsumoto Y."/>
            <person name="Kinjo T."/>
            <person name="Motooka D."/>
            <person name="Nabeya D."/>
            <person name="Jung N."/>
            <person name="Uechi K."/>
            <person name="Horii T."/>
            <person name="Iida T."/>
            <person name="Fujita J."/>
            <person name="Nakamura S."/>
        </authorList>
    </citation>
    <scope>NUCLEOTIDE SEQUENCE [LARGE SCALE GENOMIC DNA]</scope>
    <source>
        <strain evidence="2 3">JCM 17322</strain>
    </source>
</reference>
<protein>
    <submittedName>
        <fullName evidence="2">Uncharacterized protein</fullName>
    </submittedName>
</protein>
<organism evidence="2 3">
    <name type="scientific">Mycobacterium botniense</name>
    <dbReference type="NCBI Taxonomy" id="84962"/>
    <lineage>
        <taxon>Bacteria</taxon>
        <taxon>Bacillati</taxon>
        <taxon>Actinomycetota</taxon>
        <taxon>Actinomycetes</taxon>
        <taxon>Mycobacteriales</taxon>
        <taxon>Mycobacteriaceae</taxon>
        <taxon>Mycobacterium</taxon>
    </lineage>
</organism>
<dbReference type="Proteomes" id="UP000465361">
    <property type="component" value="Unassembled WGS sequence"/>
</dbReference>
<dbReference type="AlphaFoldDB" id="A0A7I9XRU3"/>
<proteinExistence type="predicted"/>
<feature type="region of interest" description="Disordered" evidence="1">
    <location>
        <begin position="24"/>
        <end position="75"/>
    </location>
</feature>
<gene>
    <name evidence="2" type="ORF">MBOT_00870</name>
</gene>
<keyword evidence="3" id="KW-1185">Reference proteome</keyword>
<name>A0A7I9XRU3_9MYCO</name>